<feature type="coiled-coil region" evidence="1">
    <location>
        <begin position="97"/>
        <end position="124"/>
    </location>
</feature>
<accession>A0ABV0JE15</accession>
<keyword evidence="3" id="KW-1185">Reference proteome</keyword>
<evidence type="ECO:0000256" key="1">
    <source>
        <dbReference type="SAM" id="Coils"/>
    </source>
</evidence>
<evidence type="ECO:0000313" key="2">
    <source>
        <dbReference type="EMBL" id="MEP0820016.1"/>
    </source>
</evidence>
<dbReference type="Proteomes" id="UP001464891">
    <property type="component" value="Unassembled WGS sequence"/>
</dbReference>
<dbReference type="RefSeq" id="WP_190442647.1">
    <property type="nucleotide sequence ID" value="NZ_JAMPKM010000018.1"/>
</dbReference>
<comment type="caution">
    <text evidence="2">The sequence shown here is derived from an EMBL/GenBank/DDBJ whole genome shotgun (WGS) entry which is preliminary data.</text>
</comment>
<sequence length="208" mass="24938">MQAIKELLTTLTKLGTTLARLLTRFIKHPWLIKLLLPRNFEAWKQNILNELRTELQFIKEIDRRRIEQIEASDLDEIEKSTLTKHWTLEIKQRLTQAEEVTDQLEKTDQKYQKILESIKKLQRSYRRQVRLPIWIANKLPEEWHRQLVENRRQWIAEKQPRLLFHLNTIKYLLQTLKAAVLIKWEDGTLFSIRKGIDKGSATHQVADD</sequence>
<protein>
    <submittedName>
        <fullName evidence="2">Uncharacterized protein</fullName>
    </submittedName>
</protein>
<name>A0ABV0JE15_9CYAN</name>
<proteinExistence type="predicted"/>
<dbReference type="EMBL" id="JAMPKM010000018">
    <property type="protein sequence ID" value="MEP0820016.1"/>
    <property type="molecule type" value="Genomic_DNA"/>
</dbReference>
<gene>
    <name evidence="2" type="ORF">NC998_23195</name>
</gene>
<organism evidence="2 3">
    <name type="scientific">Trichocoleus desertorum GB2-A4</name>
    <dbReference type="NCBI Taxonomy" id="2933944"/>
    <lineage>
        <taxon>Bacteria</taxon>
        <taxon>Bacillati</taxon>
        <taxon>Cyanobacteriota</taxon>
        <taxon>Cyanophyceae</taxon>
        <taxon>Leptolyngbyales</taxon>
        <taxon>Trichocoleusaceae</taxon>
        <taxon>Trichocoleus</taxon>
    </lineage>
</organism>
<reference evidence="2 3" key="1">
    <citation type="submission" date="2022-04" db="EMBL/GenBank/DDBJ databases">
        <title>Positive selection, recombination, and allopatry shape intraspecific diversity of widespread and dominant cyanobacteria.</title>
        <authorList>
            <person name="Wei J."/>
            <person name="Shu W."/>
            <person name="Hu C."/>
        </authorList>
    </citation>
    <scope>NUCLEOTIDE SEQUENCE [LARGE SCALE GENOMIC DNA]</scope>
    <source>
        <strain evidence="2 3">GB2-A4</strain>
    </source>
</reference>
<keyword evidence="1" id="KW-0175">Coiled coil</keyword>
<evidence type="ECO:0000313" key="3">
    <source>
        <dbReference type="Proteomes" id="UP001464891"/>
    </source>
</evidence>